<keyword evidence="2" id="KW-1185">Reference proteome</keyword>
<reference evidence="1 2" key="1">
    <citation type="journal article" date="2016" name="Mol. Biol. Evol.">
        <title>Genome-Wide Survey of Gut Fungi (Harpellales) Reveals the First Horizontally Transferred Ubiquitin Gene from a Mosquito Host.</title>
        <authorList>
            <person name="Wang Y."/>
            <person name="White M.M."/>
            <person name="Kvist S."/>
            <person name="Moncalvo J.M."/>
        </authorList>
    </citation>
    <scope>NUCLEOTIDE SEQUENCE [LARGE SCALE GENOMIC DNA]</scope>
    <source>
        <strain evidence="1 2">ALG-7-W6</strain>
    </source>
</reference>
<dbReference type="AlphaFoldDB" id="A0A1R0GXU1"/>
<accession>A0A1R0GXU1</accession>
<evidence type="ECO:0000313" key="1">
    <source>
        <dbReference type="EMBL" id="OLY81712.1"/>
    </source>
</evidence>
<comment type="caution">
    <text evidence="1">The sequence shown here is derived from an EMBL/GenBank/DDBJ whole genome shotgun (WGS) entry which is preliminary data.</text>
</comment>
<evidence type="ECO:0008006" key="3">
    <source>
        <dbReference type="Google" id="ProtNLM"/>
    </source>
</evidence>
<dbReference type="EMBL" id="LSSL01002231">
    <property type="protein sequence ID" value="OLY81712.1"/>
    <property type="molecule type" value="Genomic_DNA"/>
</dbReference>
<organism evidence="1 2">
    <name type="scientific">Smittium mucronatum</name>
    <dbReference type="NCBI Taxonomy" id="133383"/>
    <lineage>
        <taxon>Eukaryota</taxon>
        <taxon>Fungi</taxon>
        <taxon>Fungi incertae sedis</taxon>
        <taxon>Zoopagomycota</taxon>
        <taxon>Kickxellomycotina</taxon>
        <taxon>Harpellomycetes</taxon>
        <taxon>Harpellales</taxon>
        <taxon>Legeriomycetaceae</taxon>
        <taxon>Smittium</taxon>
    </lineage>
</organism>
<sequence>MELLLRIDKENYPKMSTWIKTLDHNLFIPESELEIGKKIGSGGFKDCYDGLCRGSPVAIIKYRSTDFSYEDVSEIKNEIKVLK</sequence>
<dbReference type="SUPFAM" id="SSF56112">
    <property type="entry name" value="Protein kinase-like (PK-like)"/>
    <property type="match status" value="1"/>
</dbReference>
<proteinExistence type="predicted"/>
<dbReference type="Proteomes" id="UP000187455">
    <property type="component" value="Unassembled WGS sequence"/>
</dbReference>
<dbReference type="Gene3D" id="3.30.200.20">
    <property type="entry name" value="Phosphorylase Kinase, domain 1"/>
    <property type="match status" value="1"/>
</dbReference>
<gene>
    <name evidence="1" type="ORF">AYI68_g4179</name>
</gene>
<dbReference type="OrthoDB" id="4062651at2759"/>
<name>A0A1R0GXU1_9FUNG</name>
<dbReference type="STRING" id="133383.A0A1R0GXU1"/>
<dbReference type="InterPro" id="IPR011009">
    <property type="entry name" value="Kinase-like_dom_sf"/>
</dbReference>
<protein>
    <recommendedName>
        <fullName evidence="3">Protein kinase domain-containing protein</fullName>
    </recommendedName>
</protein>
<evidence type="ECO:0000313" key="2">
    <source>
        <dbReference type="Proteomes" id="UP000187455"/>
    </source>
</evidence>